<dbReference type="InterPro" id="IPR034746">
    <property type="entry name" value="POTRA"/>
</dbReference>
<gene>
    <name evidence="11" type="ORF">GCM10011594_34400</name>
</gene>
<feature type="compositionally biased region" description="Basic and acidic residues" evidence="8">
    <location>
        <begin position="24"/>
        <end position="49"/>
    </location>
</feature>
<keyword evidence="7" id="KW-0131">Cell cycle</keyword>
<evidence type="ECO:0000256" key="3">
    <source>
        <dbReference type="ARBA" id="ARBA00022618"/>
    </source>
</evidence>
<feature type="transmembrane region" description="Helical" evidence="9">
    <location>
        <begin position="167"/>
        <end position="186"/>
    </location>
</feature>
<evidence type="ECO:0000256" key="6">
    <source>
        <dbReference type="ARBA" id="ARBA00023136"/>
    </source>
</evidence>
<protein>
    <recommendedName>
        <fullName evidence="10">POTRA domain-containing protein</fullName>
    </recommendedName>
</protein>
<dbReference type="EMBL" id="BMNA01000009">
    <property type="protein sequence ID" value="GGM11606.1"/>
    <property type="molecule type" value="Genomic_DNA"/>
</dbReference>
<dbReference type="Gene3D" id="3.10.20.310">
    <property type="entry name" value="membrane protein fhac"/>
    <property type="match status" value="1"/>
</dbReference>
<feature type="compositionally biased region" description="Low complexity" evidence="8">
    <location>
        <begin position="100"/>
        <end position="119"/>
    </location>
</feature>
<evidence type="ECO:0000256" key="2">
    <source>
        <dbReference type="ARBA" id="ARBA00022475"/>
    </source>
</evidence>
<feature type="compositionally biased region" description="Basic and acidic residues" evidence="8">
    <location>
        <begin position="82"/>
        <end position="91"/>
    </location>
</feature>
<feature type="compositionally biased region" description="Low complexity" evidence="8">
    <location>
        <begin position="7"/>
        <end position="20"/>
    </location>
</feature>
<evidence type="ECO:0000256" key="1">
    <source>
        <dbReference type="ARBA" id="ARBA00004370"/>
    </source>
</evidence>
<reference evidence="11" key="1">
    <citation type="journal article" date="2014" name="Int. J. Syst. Evol. Microbiol.">
        <title>Complete genome sequence of Corynebacterium casei LMG S-19264T (=DSM 44701T), isolated from a smear-ripened cheese.</title>
        <authorList>
            <consortium name="US DOE Joint Genome Institute (JGI-PGF)"/>
            <person name="Walter F."/>
            <person name="Albersmeier A."/>
            <person name="Kalinowski J."/>
            <person name="Ruckert C."/>
        </authorList>
    </citation>
    <scope>NUCLEOTIDE SEQUENCE</scope>
    <source>
        <strain evidence="11">CGMCC 4.7308</strain>
    </source>
</reference>
<proteinExistence type="predicted"/>
<evidence type="ECO:0000256" key="5">
    <source>
        <dbReference type="ARBA" id="ARBA00022989"/>
    </source>
</evidence>
<keyword evidence="5 9" id="KW-1133">Transmembrane helix</keyword>
<keyword evidence="2" id="KW-1003">Cell membrane</keyword>
<evidence type="ECO:0000256" key="8">
    <source>
        <dbReference type="SAM" id="MobiDB-lite"/>
    </source>
</evidence>
<dbReference type="GO" id="GO:0005886">
    <property type="term" value="C:plasma membrane"/>
    <property type="evidence" value="ECO:0007669"/>
    <property type="project" value="TreeGrafter"/>
</dbReference>
<dbReference type="RefSeq" id="WP_188943670.1">
    <property type="nucleotide sequence ID" value="NZ_BMNA01000009.1"/>
</dbReference>
<comment type="caution">
    <text evidence="11">The sequence shown here is derived from an EMBL/GenBank/DDBJ whole genome shotgun (WGS) entry which is preliminary data.</text>
</comment>
<accession>A0A917T8I1</accession>
<evidence type="ECO:0000256" key="9">
    <source>
        <dbReference type="SAM" id="Phobius"/>
    </source>
</evidence>
<name>A0A917T8I1_9ACTN</name>
<keyword evidence="4 9" id="KW-0812">Transmembrane</keyword>
<keyword evidence="12" id="KW-1185">Reference proteome</keyword>
<organism evidence="11 12">
    <name type="scientific">Nakamurella endophytica</name>
    <dbReference type="NCBI Taxonomy" id="1748367"/>
    <lineage>
        <taxon>Bacteria</taxon>
        <taxon>Bacillati</taxon>
        <taxon>Actinomycetota</taxon>
        <taxon>Actinomycetes</taxon>
        <taxon>Nakamurellales</taxon>
        <taxon>Nakamurellaceae</taxon>
        <taxon>Nakamurella</taxon>
    </lineage>
</organism>
<keyword evidence="6 9" id="KW-0472">Membrane</keyword>
<feature type="domain" description="POTRA" evidence="10">
    <location>
        <begin position="191"/>
        <end position="261"/>
    </location>
</feature>
<dbReference type="GO" id="GO:0051301">
    <property type="term" value="P:cell division"/>
    <property type="evidence" value="ECO:0007669"/>
    <property type="project" value="UniProtKB-KW"/>
</dbReference>
<feature type="compositionally biased region" description="Low complexity" evidence="8">
    <location>
        <begin position="50"/>
        <end position="70"/>
    </location>
</feature>
<dbReference type="PANTHER" id="PTHR37820">
    <property type="entry name" value="CELL DIVISION PROTEIN DIVIB"/>
    <property type="match status" value="1"/>
</dbReference>
<dbReference type="PROSITE" id="PS51779">
    <property type="entry name" value="POTRA"/>
    <property type="match status" value="1"/>
</dbReference>
<dbReference type="InterPro" id="IPR050487">
    <property type="entry name" value="FtsQ_DivIB"/>
</dbReference>
<dbReference type="InterPro" id="IPR005548">
    <property type="entry name" value="Cell_div_FtsQ/DivIB_C"/>
</dbReference>
<dbReference type="Proteomes" id="UP000655208">
    <property type="component" value="Unassembled WGS sequence"/>
</dbReference>
<feature type="region of interest" description="Disordered" evidence="8">
    <location>
        <begin position="1"/>
        <end position="145"/>
    </location>
</feature>
<dbReference type="AlphaFoldDB" id="A0A917T8I1"/>
<dbReference type="Pfam" id="PF08478">
    <property type="entry name" value="POTRA_1"/>
    <property type="match status" value="1"/>
</dbReference>
<evidence type="ECO:0000259" key="10">
    <source>
        <dbReference type="PROSITE" id="PS51779"/>
    </source>
</evidence>
<keyword evidence="3" id="KW-0132">Cell division</keyword>
<comment type="subcellular location">
    <subcellularLocation>
        <location evidence="1">Membrane</location>
    </subcellularLocation>
</comment>
<evidence type="ECO:0000256" key="7">
    <source>
        <dbReference type="ARBA" id="ARBA00023306"/>
    </source>
</evidence>
<evidence type="ECO:0000313" key="12">
    <source>
        <dbReference type="Proteomes" id="UP000655208"/>
    </source>
</evidence>
<dbReference type="Pfam" id="PF03799">
    <property type="entry name" value="FtsQ_DivIB_C"/>
    <property type="match status" value="1"/>
</dbReference>
<dbReference type="PANTHER" id="PTHR37820:SF1">
    <property type="entry name" value="CELL DIVISION PROTEIN FTSQ"/>
    <property type="match status" value="1"/>
</dbReference>
<sequence>MNDRPLPGSRPARRPATTPRRAGRPLDRTDPVAVADREYFAGQDRRRGVDVLPVFDDVPDGRVAAPGTARPAPPAVQRRGQPRSDEHDGHRVRGPRVTRRPATTGPARPATSPTSTPRVEPAEQDPPGGITDTGDPATVELQDGDADGEAAASLDEDLPGRRRRWPLVLAAGLVVALLAAAGWVLYATSVFGVRTVQVAGVDDGVAADIRQAVDDVAPPGTPLLRVDLDTVRSRVEALPQVASATVTRHWPDAVVVAALARTPVAVTSANGTFWLLDSGGRPYQQVDRAPGGLVTVELATPGPQDPATTAALKIVGAMTSDFRKQVRTVRASSAYDVRVLLRDGRTVIWGGSADDATKMQVLGALLQQPGTVFDISDPTLATVR</sequence>
<evidence type="ECO:0000256" key="4">
    <source>
        <dbReference type="ARBA" id="ARBA00022692"/>
    </source>
</evidence>
<evidence type="ECO:0000313" key="11">
    <source>
        <dbReference type="EMBL" id="GGM11606.1"/>
    </source>
</evidence>
<reference evidence="11" key="2">
    <citation type="submission" date="2020-09" db="EMBL/GenBank/DDBJ databases">
        <authorList>
            <person name="Sun Q."/>
            <person name="Zhou Y."/>
        </authorList>
    </citation>
    <scope>NUCLEOTIDE SEQUENCE</scope>
    <source>
        <strain evidence="11">CGMCC 4.7308</strain>
    </source>
</reference>
<dbReference type="InterPro" id="IPR013685">
    <property type="entry name" value="POTRA_FtsQ_type"/>
</dbReference>